<feature type="compositionally biased region" description="Basic and acidic residues" evidence="1">
    <location>
        <begin position="11"/>
        <end position="32"/>
    </location>
</feature>
<feature type="region of interest" description="Disordered" evidence="1">
    <location>
        <begin position="1"/>
        <end position="50"/>
    </location>
</feature>
<dbReference type="InterPro" id="IPR055969">
    <property type="entry name" value="DUF7547"/>
</dbReference>
<reference evidence="2 3" key="1">
    <citation type="journal article" date="2019" name="Int. J. Syst. Evol. Microbiol.">
        <title>The Global Catalogue of Microorganisms (GCM) 10K type strain sequencing project: providing services to taxonomists for standard genome sequencing and annotation.</title>
        <authorList>
            <consortium name="The Broad Institute Genomics Platform"/>
            <consortium name="The Broad Institute Genome Sequencing Center for Infectious Disease"/>
            <person name="Wu L."/>
            <person name="Ma J."/>
        </authorList>
    </citation>
    <scope>NUCLEOTIDE SEQUENCE [LARGE SCALE GENOMIC DNA]</scope>
    <source>
        <strain evidence="2 3">WLHS5</strain>
    </source>
</reference>
<evidence type="ECO:0000313" key="3">
    <source>
        <dbReference type="Proteomes" id="UP001595898"/>
    </source>
</evidence>
<comment type="caution">
    <text evidence="2">The sequence shown here is derived from an EMBL/GenBank/DDBJ whole genome shotgun (WGS) entry which is preliminary data.</text>
</comment>
<name>A0ABD5PSQ5_9EURY</name>
<feature type="compositionally biased region" description="Pro residues" evidence="1">
    <location>
        <begin position="36"/>
        <end position="46"/>
    </location>
</feature>
<dbReference type="Proteomes" id="UP001595898">
    <property type="component" value="Unassembled WGS sequence"/>
</dbReference>
<dbReference type="Pfam" id="PF24414">
    <property type="entry name" value="DUF7547"/>
    <property type="match status" value="1"/>
</dbReference>
<protein>
    <submittedName>
        <fullName evidence="2">Uncharacterized protein</fullName>
    </submittedName>
</protein>
<evidence type="ECO:0000313" key="2">
    <source>
        <dbReference type="EMBL" id="MFC4543567.1"/>
    </source>
</evidence>
<organism evidence="2 3">
    <name type="scientific">Halosolutus amylolyticus</name>
    <dbReference type="NCBI Taxonomy" id="2932267"/>
    <lineage>
        <taxon>Archaea</taxon>
        <taxon>Methanobacteriati</taxon>
        <taxon>Methanobacteriota</taxon>
        <taxon>Stenosarchaea group</taxon>
        <taxon>Halobacteria</taxon>
        <taxon>Halobacteriales</taxon>
        <taxon>Natrialbaceae</taxon>
        <taxon>Halosolutus</taxon>
    </lineage>
</organism>
<sequence length="267" mass="29170">MVDQDEDELAEAMRELTRTIDDLRSELDDSRRRSPFRPPTPRPPTPGDLLRLTDEVAVPALLAALEASVRTLEAFQRGLKIVRTEREVRGRVRDHSGVDTTSDRAGELRRTTLSQLDTVLGELQRAVSEGTLPADEEARDLLSEARELRDDVDRRLRGTAADRGSENETIEIDIDSSEDEADDVTVTDDDANAAVDVDAELETLKDQYSPSAPDGEATPDDGPDATSDDGPDGDEHDVTDGSDDEADSDDDESPVDGDDRENDGESP</sequence>
<dbReference type="RefSeq" id="WP_250138658.1">
    <property type="nucleotide sequence ID" value="NZ_JALIQP010000001.1"/>
</dbReference>
<feature type="compositionally biased region" description="Acidic residues" evidence="1">
    <location>
        <begin position="217"/>
        <end position="267"/>
    </location>
</feature>
<feature type="compositionally biased region" description="Acidic residues" evidence="1">
    <location>
        <begin position="168"/>
        <end position="201"/>
    </location>
</feature>
<proteinExistence type="predicted"/>
<gene>
    <name evidence="2" type="ORF">ACFO5R_16695</name>
</gene>
<dbReference type="AlphaFoldDB" id="A0ABD5PSQ5"/>
<dbReference type="EMBL" id="JBHSFA010000009">
    <property type="protein sequence ID" value="MFC4543567.1"/>
    <property type="molecule type" value="Genomic_DNA"/>
</dbReference>
<accession>A0ABD5PSQ5</accession>
<evidence type="ECO:0000256" key="1">
    <source>
        <dbReference type="SAM" id="MobiDB-lite"/>
    </source>
</evidence>
<feature type="region of interest" description="Disordered" evidence="1">
    <location>
        <begin position="157"/>
        <end position="267"/>
    </location>
</feature>
<keyword evidence="3" id="KW-1185">Reference proteome</keyword>
<feature type="compositionally biased region" description="Acidic residues" evidence="1">
    <location>
        <begin position="1"/>
        <end position="10"/>
    </location>
</feature>